<organism evidence="1 2">
    <name type="scientific">Ignelater luminosus</name>
    <name type="common">Cucubano</name>
    <name type="synonym">Pyrophorus luminosus</name>
    <dbReference type="NCBI Taxonomy" id="2038154"/>
    <lineage>
        <taxon>Eukaryota</taxon>
        <taxon>Metazoa</taxon>
        <taxon>Ecdysozoa</taxon>
        <taxon>Arthropoda</taxon>
        <taxon>Hexapoda</taxon>
        <taxon>Insecta</taxon>
        <taxon>Pterygota</taxon>
        <taxon>Neoptera</taxon>
        <taxon>Endopterygota</taxon>
        <taxon>Coleoptera</taxon>
        <taxon>Polyphaga</taxon>
        <taxon>Elateriformia</taxon>
        <taxon>Elateroidea</taxon>
        <taxon>Elateridae</taxon>
        <taxon>Agrypninae</taxon>
        <taxon>Pyrophorini</taxon>
        <taxon>Ignelater</taxon>
    </lineage>
</organism>
<dbReference type="GO" id="GO:0003676">
    <property type="term" value="F:nucleic acid binding"/>
    <property type="evidence" value="ECO:0007669"/>
    <property type="project" value="InterPro"/>
</dbReference>
<dbReference type="OrthoDB" id="8027319at2759"/>
<dbReference type="InterPro" id="IPR036875">
    <property type="entry name" value="Znf_CCHC_sf"/>
</dbReference>
<protein>
    <recommendedName>
        <fullName evidence="3">CCHC-type domain-containing protein</fullName>
    </recommendedName>
</protein>
<evidence type="ECO:0000313" key="2">
    <source>
        <dbReference type="Proteomes" id="UP000801492"/>
    </source>
</evidence>
<evidence type="ECO:0000313" key="1">
    <source>
        <dbReference type="EMBL" id="KAF2900018.1"/>
    </source>
</evidence>
<name>A0A8K0DB80_IGNLU</name>
<accession>A0A8K0DB80</accession>
<gene>
    <name evidence="1" type="ORF">ILUMI_06166</name>
</gene>
<dbReference type="AlphaFoldDB" id="A0A8K0DB80"/>
<evidence type="ECO:0008006" key="3">
    <source>
        <dbReference type="Google" id="ProtNLM"/>
    </source>
</evidence>
<sequence>MLFRTPTLSDSCEYLCSGLYHNYLRGSWIELTVSMHSWNQVRRAKEFRHPTAKLQSEVISGNLANCTARFKGGKGNDVKALIDALEIYKDCMHVSNANALEGLPMLLEENSFRQNKTPTDIFVCKACTIISQLPQDTLPEAVHLGMIYGLLSKRIREEISRDSLKGFSDLLTQAGLIEKTSPERDSPWSEIVKRLKCFYCKNFGHTKDQCRKLQKINTGPA</sequence>
<dbReference type="EMBL" id="VTPC01002449">
    <property type="protein sequence ID" value="KAF2900018.1"/>
    <property type="molecule type" value="Genomic_DNA"/>
</dbReference>
<dbReference type="SUPFAM" id="SSF57756">
    <property type="entry name" value="Retrovirus zinc finger-like domains"/>
    <property type="match status" value="1"/>
</dbReference>
<dbReference type="Proteomes" id="UP000801492">
    <property type="component" value="Unassembled WGS sequence"/>
</dbReference>
<comment type="caution">
    <text evidence="1">The sequence shown here is derived from an EMBL/GenBank/DDBJ whole genome shotgun (WGS) entry which is preliminary data.</text>
</comment>
<reference evidence="1" key="1">
    <citation type="submission" date="2019-08" db="EMBL/GenBank/DDBJ databases">
        <title>The genome of the North American firefly Photinus pyralis.</title>
        <authorList>
            <consortium name="Photinus pyralis genome working group"/>
            <person name="Fallon T.R."/>
            <person name="Sander Lower S.E."/>
            <person name="Weng J.-K."/>
        </authorList>
    </citation>
    <scope>NUCLEOTIDE SEQUENCE</scope>
    <source>
        <strain evidence="1">TRF0915ILg1</strain>
        <tissue evidence="1">Whole body</tissue>
    </source>
</reference>
<dbReference type="GO" id="GO:0008270">
    <property type="term" value="F:zinc ion binding"/>
    <property type="evidence" value="ECO:0007669"/>
    <property type="project" value="InterPro"/>
</dbReference>
<keyword evidence="2" id="KW-1185">Reference proteome</keyword>
<proteinExistence type="predicted"/>
<dbReference type="Gene3D" id="4.10.60.10">
    <property type="entry name" value="Zinc finger, CCHC-type"/>
    <property type="match status" value="1"/>
</dbReference>